<keyword evidence="2" id="KW-0472">Membrane</keyword>
<protein>
    <submittedName>
        <fullName evidence="3">Uncharacterized protein</fullName>
    </submittedName>
</protein>
<evidence type="ECO:0000313" key="3">
    <source>
        <dbReference type="EMBL" id="MCP3423639.1"/>
    </source>
</evidence>
<evidence type="ECO:0000256" key="2">
    <source>
        <dbReference type="SAM" id="Phobius"/>
    </source>
</evidence>
<dbReference type="EMBL" id="JANARS010000008">
    <property type="protein sequence ID" value="MCP3423639.1"/>
    <property type="molecule type" value="Genomic_DNA"/>
</dbReference>
<feature type="region of interest" description="Disordered" evidence="1">
    <location>
        <begin position="122"/>
        <end position="142"/>
    </location>
</feature>
<dbReference type="Proteomes" id="UP001204524">
    <property type="component" value="Unassembled WGS sequence"/>
</dbReference>
<feature type="transmembrane region" description="Helical" evidence="2">
    <location>
        <begin position="93"/>
        <end position="116"/>
    </location>
</feature>
<organism evidence="3 4">
    <name type="scientific">Nocardioides pinisoli</name>
    <dbReference type="NCBI Taxonomy" id="2950279"/>
    <lineage>
        <taxon>Bacteria</taxon>
        <taxon>Bacillati</taxon>
        <taxon>Actinomycetota</taxon>
        <taxon>Actinomycetes</taxon>
        <taxon>Propionibacteriales</taxon>
        <taxon>Nocardioidaceae</taxon>
        <taxon>Nocardioides</taxon>
    </lineage>
</organism>
<name>A0ABT1L232_9ACTN</name>
<evidence type="ECO:0000313" key="4">
    <source>
        <dbReference type="Proteomes" id="UP001204524"/>
    </source>
</evidence>
<keyword evidence="2" id="KW-0812">Transmembrane</keyword>
<sequence length="142" mass="15073">MTKTRIRTIFWGSLLAAAAGLVMLVVTGGLAYASDSFEMDGPDVVGIRSTPFGWTMIILAATSLLVMLAGAVGQFVAWVGAVLNTAQLDDKTWFVVLLVTGVLSFGFVAMIAYLIAGPDDRPTAHRPQRPDHHDTVTPGRAA</sequence>
<gene>
    <name evidence="3" type="ORF">NCI01_17685</name>
</gene>
<feature type="transmembrane region" description="Helical" evidence="2">
    <location>
        <begin position="57"/>
        <end position="81"/>
    </location>
</feature>
<feature type="compositionally biased region" description="Basic and acidic residues" evidence="1">
    <location>
        <begin position="122"/>
        <end position="135"/>
    </location>
</feature>
<evidence type="ECO:0000256" key="1">
    <source>
        <dbReference type="SAM" id="MobiDB-lite"/>
    </source>
</evidence>
<accession>A0ABT1L232</accession>
<keyword evidence="2" id="KW-1133">Transmembrane helix</keyword>
<dbReference type="RefSeq" id="WP_254182808.1">
    <property type="nucleotide sequence ID" value="NZ_JANARS010000008.1"/>
</dbReference>
<comment type="caution">
    <text evidence="3">The sequence shown here is derived from an EMBL/GenBank/DDBJ whole genome shotgun (WGS) entry which is preliminary data.</text>
</comment>
<reference evidence="3 4" key="1">
    <citation type="submission" date="2022-06" db="EMBL/GenBank/DDBJ databases">
        <authorList>
            <person name="So Y."/>
        </authorList>
    </citation>
    <scope>NUCLEOTIDE SEQUENCE [LARGE SCALE GENOMIC DNA]</scope>
    <source>
        <strain evidence="3 4">STR3</strain>
    </source>
</reference>
<keyword evidence="4" id="KW-1185">Reference proteome</keyword>
<proteinExistence type="predicted"/>